<keyword evidence="1" id="KW-0547">Nucleotide-binding</keyword>
<dbReference type="AlphaFoldDB" id="A0AAN9PZW1"/>
<dbReference type="Proteomes" id="UP001359559">
    <property type="component" value="Unassembled WGS sequence"/>
</dbReference>
<dbReference type="GO" id="GO:0005886">
    <property type="term" value="C:plasma membrane"/>
    <property type="evidence" value="ECO:0007669"/>
    <property type="project" value="TreeGrafter"/>
</dbReference>
<gene>
    <name evidence="4" type="ORF">RJT34_00117</name>
</gene>
<evidence type="ECO:0000256" key="1">
    <source>
        <dbReference type="ARBA" id="ARBA00022741"/>
    </source>
</evidence>
<dbReference type="InterPro" id="IPR000719">
    <property type="entry name" value="Prot_kinase_dom"/>
</dbReference>
<dbReference type="InterPro" id="IPR001245">
    <property type="entry name" value="Ser-Thr/Tyr_kinase_cat_dom"/>
</dbReference>
<accession>A0AAN9PZW1</accession>
<dbReference type="InterPro" id="IPR045274">
    <property type="entry name" value="WAK-like"/>
</dbReference>
<evidence type="ECO:0000256" key="2">
    <source>
        <dbReference type="ARBA" id="ARBA00022840"/>
    </source>
</evidence>
<dbReference type="Gene3D" id="1.10.510.10">
    <property type="entry name" value="Transferase(Phosphotransferase) domain 1"/>
    <property type="match status" value="1"/>
</dbReference>
<organism evidence="4 5">
    <name type="scientific">Clitoria ternatea</name>
    <name type="common">Butterfly pea</name>
    <dbReference type="NCBI Taxonomy" id="43366"/>
    <lineage>
        <taxon>Eukaryota</taxon>
        <taxon>Viridiplantae</taxon>
        <taxon>Streptophyta</taxon>
        <taxon>Embryophyta</taxon>
        <taxon>Tracheophyta</taxon>
        <taxon>Spermatophyta</taxon>
        <taxon>Magnoliopsida</taxon>
        <taxon>eudicotyledons</taxon>
        <taxon>Gunneridae</taxon>
        <taxon>Pentapetalae</taxon>
        <taxon>rosids</taxon>
        <taxon>fabids</taxon>
        <taxon>Fabales</taxon>
        <taxon>Fabaceae</taxon>
        <taxon>Papilionoideae</taxon>
        <taxon>50 kb inversion clade</taxon>
        <taxon>NPAAA clade</taxon>
        <taxon>indigoferoid/millettioid clade</taxon>
        <taxon>Phaseoleae</taxon>
        <taxon>Clitoria</taxon>
    </lineage>
</organism>
<comment type="caution">
    <text evidence="4">The sequence shown here is derived from an EMBL/GenBank/DDBJ whole genome shotgun (WGS) entry which is preliminary data.</text>
</comment>
<dbReference type="PANTHER" id="PTHR27005">
    <property type="entry name" value="WALL-ASSOCIATED RECEPTOR KINASE-LIKE 21"/>
    <property type="match status" value="1"/>
</dbReference>
<dbReference type="InterPro" id="IPR011009">
    <property type="entry name" value="Kinase-like_dom_sf"/>
</dbReference>
<dbReference type="GO" id="GO:0005524">
    <property type="term" value="F:ATP binding"/>
    <property type="evidence" value="ECO:0007669"/>
    <property type="project" value="UniProtKB-KW"/>
</dbReference>
<keyword evidence="2" id="KW-0067">ATP-binding</keyword>
<dbReference type="PANTHER" id="PTHR27005:SF283">
    <property type="entry name" value="OS02G0633066 PROTEIN"/>
    <property type="match status" value="1"/>
</dbReference>
<evidence type="ECO:0000259" key="3">
    <source>
        <dbReference type="PROSITE" id="PS50011"/>
    </source>
</evidence>
<dbReference type="GO" id="GO:0007166">
    <property type="term" value="P:cell surface receptor signaling pathway"/>
    <property type="evidence" value="ECO:0007669"/>
    <property type="project" value="InterPro"/>
</dbReference>
<keyword evidence="5" id="KW-1185">Reference proteome</keyword>
<dbReference type="Pfam" id="PF07714">
    <property type="entry name" value="PK_Tyr_Ser-Thr"/>
    <property type="match status" value="1"/>
</dbReference>
<evidence type="ECO:0000313" key="4">
    <source>
        <dbReference type="EMBL" id="KAK7316562.1"/>
    </source>
</evidence>
<dbReference type="EMBL" id="JAYKXN010000001">
    <property type="protein sequence ID" value="KAK7316562.1"/>
    <property type="molecule type" value="Genomic_DNA"/>
</dbReference>
<dbReference type="GO" id="GO:0004674">
    <property type="term" value="F:protein serine/threonine kinase activity"/>
    <property type="evidence" value="ECO:0007669"/>
    <property type="project" value="TreeGrafter"/>
</dbReference>
<evidence type="ECO:0000313" key="5">
    <source>
        <dbReference type="Proteomes" id="UP001359559"/>
    </source>
</evidence>
<feature type="domain" description="Protein kinase" evidence="3">
    <location>
        <begin position="1"/>
        <end position="123"/>
    </location>
</feature>
<reference evidence="4 5" key="1">
    <citation type="submission" date="2024-01" db="EMBL/GenBank/DDBJ databases">
        <title>The genomes of 5 underutilized Papilionoideae crops provide insights into root nodulation and disease resistance.</title>
        <authorList>
            <person name="Yuan L."/>
        </authorList>
    </citation>
    <scope>NUCLEOTIDE SEQUENCE [LARGE SCALE GENOMIC DNA]</scope>
    <source>
        <strain evidence="4">LY-2023</strain>
        <tissue evidence="4">Leaf</tissue>
    </source>
</reference>
<proteinExistence type="predicted"/>
<protein>
    <recommendedName>
        <fullName evidence="3">Protein kinase domain-containing protein</fullName>
    </recommendedName>
</protein>
<name>A0AAN9PZW1_CLITE</name>
<sequence>MNETQVTTLVQGTFGYLDPEYFQSSKLTDKSDVYSFGVVLTELLTSMKAISFIRPESNRNLSMYFVSSLRDGNLPQILDKNLVSSDANVDQIMKVAYLAKRCLMLKGEERPNMKEVAMELERIKILTKLPSEDTILPLDEIASSFKIANPHCVVDNGSCSITTGSCSITTGVESTQSHTFEGR</sequence>
<dbReference type="PROSITE" id="PS50011">
    <property type="entry name" value="PROTEIN_KINASE_DOM"/>
    <property type="match status" value="1"/>
</dbReference>
<dbReference type="SUPFAM" id="SSF56112">
    <property type="entry name" value="Protein kinase-like (PK-like)"/>
    <property type="match status" value="1"/>
</dbReference>